<keyword evidence="2" id="KW-0472">Membrane</keyword>
<feature type="transmembrane region" description="Helical" evidence="2">
    <location>
        <begin position="102"/>
        <end position="120"/>
    </location>
</feature>
<proteinExistence type="predicted"/>
<gene>
    <name evidence="3" type="ORF">FA14DRAFT_70819</name>
</gene>
<feature type="compositionally biased region" description="Polar residues" evidence="1">
    <location>
        <begin position="431"/>
        <end position="443"/>
    </location>
</feature>
<feature type="region of interest" description="Disordered" evidence="1">
    <location>
        <begin position="471"/>
        <end position="500"/>
    </location>
</feature>
<dbReference type="OrthoDB" id="2549796at2759"/>
<protein>
    <submittedName>
        <fullName evidence="3">Uncharacterized protein</fullName>
    </submittedName>
</protein>
<feature type="compositionally biased region" description="Polar residues" evidence="1">
    <location>
        <begin position="490"/>
        <end position="499"/>
    </location>
</feature>
<feature type="compositionally biased region" description="Polar residues" evidence="1">
    <location>
        <begin position="323"/>
        <end position="351"/>
    </location>
</feature>
<feature type="compositionally biased region" description="Polar residues" evidence="1">
    <location>
        <begin position="400"/>
        <end position="413"/>
    </location>
</feature>
<keyword evidence="2" id="KW-0812">Transmembrane</keyword>
<evidence type="ECO:0000313" key="4">
    <source>
        <dbReference type="Proteomes" id="UP000245771"/>
    </source>
</evidence>
<feature type="transmembrane region" description="Helical" evidence="2">
    <location>
        <begin position="278"/>
        <end position="298"/>
    </location>
</feature>
<dbReference type="Proteomes" id="UP000245771">
    <property type="component" value="Unassembled WGS sequence"/>
</dbReference>
<accession>A0A316VDE2</accession>
<dbReference type="EMBL" id="KZ819604">
    <property type="protein sequence ID" value="PWN34273.1"/>
    <property type="molecule type" value="Genomic_DNA"/>
</dbReference>
<dbReference type="GeneID" id="37024522"/>
<keyword evidence="2" id="KW-1133">Transmembrane helix</keyword>
<dbReference type="STRING" id="1280837.A0A316VDE2"/>
<dbReference type="AlphaFoldDB" id="A0A316VDE2"/>
<keyword evidence="4" id="KW-1185">Reference proteome</keyword>
<feature type="transmembrane region" description="Helical" evidence="2">
    <location>
        <begin position="179"/>
        <end position="200"/>
    </location>
</feature>
<feature type="region of interest" description="Disordered" evidence="1">
    <location>
        <begin position="392"/>
        <end position="413"/>
    </location>
</feature>
<dbReference type="InParanoid" id="A0A316VDE2"/>
<feature type="transmembrane region" description="Helical" evidence="2">
    <location>
        <begin position="26"/>
        <end position="50"/>
    </location>
</feature>
<feature type="transmembrane region" description="Helical" evidence="2">
    <location>
        <begin position="70"/>
        <end position="90"/>
    </location>
</feature>
<feature type="region of interest" description="Disordered" evidence="1">
    <location>
        <begin position="429"/>
        <end position="452"/>
    </location>
</feature>
<evidence type="ECO:0000313" key="3">
    <source>
        <dbReference type="EMBL" id="PWN34273.1"/>
    </source>
</evidence>
<name>A0A316VDE2_9BASI</name>
<feature type="transmembrane region" description="Helical" evidence="2">
    <location>
        <begin position="252"/>
        <end position="272"/>
    </location>
</feature>
<sequence length="529" mass="58785">MASSAPSLQYNNIVFHHVPNHQAPGLLAAMLTFSFCLGVITLEILSNLRYDYNLIKRPGWREPVKASNRLSYFLCRYGCFVFMLITVIYMNLPGSNCHDYAIGINVMWVIPLITVDLIFVQRTLAVYNWNKLITIPLGFLYISYVALCTYSVVTFGYGYNIPGTSFCAYQTIPTSQKPHATVFICYIVLVILLDSLILLLTTHRLLEGGLGNLYHLIVTKTAENRKNKALRKAEGHSVGEVSLSGLLLRQGVGYFMLLELSRLAFLIVYYTVNNETSYQVLVSGILVLVGPVMAGMLFRQTSEAVKRAAISSSDRGQGPVLSQGRSYRSSMPTTPANFTSFTPLSPLSPTTHMARENAMNGQGHLVNPNLFTPISPHKGDSMDQDTIGTEYFGNERSRTNSDNAPLNGDQTISLQDPRGLQVYVEEKTDVESVQMSPMDSQQNHRGRFNLNPTEDSLPIHQQYARSNQPYFASSPHAQQGSIGGHHGPASNHSHSTSGHRNFLEDNVQFTPVLPHQLEEQRHSAYGSAQ</sequence>
<evidence type="ECO:0000256" key="1">
    <source>
        <dbReference type="SAM" id="MobiDB-lite"/>
    </source>
</evidence>
<evidence type="ECO:0000256" key="2">
    <source>
        <dbReference type="SAM" id="Phobius"/>
    </source>
</evidence>
<dbReference type="RefSeq" id="XP_025354575.1">
    <property type="nucleotide sequence ID" value="XM_025502741.1"/>
</dbReference>
<reference evidence="3 4" key="1">
    <citation type="journal article" date="2018" name="Mol. Biol. Evol.">
        <title>Broad Genomic Sampling Reveals a Smut Pathogenic Ancestry of the Fungal Clade Ustilaginomycotina.</title>
        <authorList>
            <person name="Kijpornyongpan T."/>
            <person name="Mondo S.J."/>
            <person name="Barry K."/>
            <person name="Sandor L."/>
            <person name="Lee J."/>
            <person name="Lipzen A."/>
            <person name="Pangilinan J."/>
            <person name="LaButti K."/>
            <person name="Hainaut M."/>
            <person name="Henrissat B."/>
            <person name="Grigoriev I.V."/>
            <person name="Spatafora J.W."/>
            <person name="Aime M.C."/>
        </authorList>
    </citation>
    <scope>NUCLEOTIDE SEQUENCE [LARGE SCALE GENOMIC DNA]</scope>
    <source>
        <strain evidence="3 4">MCA 3882</strain>
    </source>
</reference>
<feature type="compositionally biased region" description="Polar residues" evidence="1">
    <location>
        <begin position="471"/>
        <end position="480"/>
    </location>
</feature>
<feature type="region of interest" description="Disordered" evidence="1">
    <location>
        <begin position="309"/>
        <end position="352"/>
    </location>
</feature>
<feature type="transmembrane region" description="Helical" evidence="2">
    <location>
        <begin position="132"/>
        <end position="159"/>
    </location>
</feature>
<organism evidence="3 4">
    <name type="scientific">Meira miltonrushii</name>
    <dbReference type="NCBI Taxonomy" id="1280837"/>
    <lineage>
        <taxon>Eukaryota</taxon>
        <taxon>Fungi</taxon>
        <taxon>Dikarya</taxon>
        <taxon>Basidiomycota</taxon>
        <taxon>Ustilaginomycotina</taxon>
        <taxon>Exobasidiomycetes</taxon>
        <taxon>Exobasidiales</taxon>
        <taxon>Brachybasidiaceae</taxon>
        <taxon>Meira</taxon>
    </lineage>
</organism>